<evidence type="ECO:0000313" key="3">
    <source>
        <dbReference type="Proteomes" id="UP000824109"/>
    </source>
</evidence>
<protein>
    <recommendedName>
        <fullName evidence="4">AlgX/AlgJ SGNH hydrolase-like domain-containing protein</fullName>
    </recommendedName>
</protein>
<reference evidence="2" key="2">
    <citation type="journal article" date="2021" name="PeerJ">
        <title>Extensive microbial diversity within the chicken gut microbiome revealed by metagenomics and culture.</title>
        <authorList>
            <person name="Gilroy R."/>
            <person name="Ravi A."/>
            <person name="Getino M."/>
            <person name="Pursley I."/>
            <person name="Horton D.L."/>
            <person name="Alikhan N.F."/>
            <person name="Baker D."/>
            <person name="Gharbi K."/>
            <person name="Hall N."/>
            <person name="Watson M."/>
            <person name="Adriaenssens E.M."/>
            <person name="Foster-Nyarko E."/>
            <person name="Jarju S."/>
            <person name="Secka A."/>
            <person name="Antonio M."/>
            <person name="Oren A."/>
            <person name="Chaudhuri R.R."/>
            <person name="La Ragione R."/>
            <person name="Hildebrand F."/>
            <person name="Pallen M.J."/>
        </authorList>
    </citation>
    <scope>NUCLEOTIDE SEQUENCE</scope>
    <source>
        <strain evidence="2">USAMLcec3-3695</strain>
    </source>
</reference>
<accession>A0A9D1SF01</accession>
<dbReference type="Pfam" id="PF14286">
    <property type="entry name" value="DHHW"/>
    <property type="match status" value="1"/>
</dbReference>
<dbReference type="EMBL" id="DVNB01000054">
    <property type="protein sequence ID" value="HIU57232.1"/>
    <property type="molecule type" value="Genomic_DNA"/>
</dbReference>
<dbReference type="AlphaFoldDB" id="A0A9D1SF01"/>
<evidence type="ECO:0000313" key="2">
    <source>
        <dbReference type="EMBL" id="HIU57232.1"/>
    </source>
</evidence>
<dbReference type="Proteomes" id="UP000824109">
    <property type="component" value="Unassembled WGS sequence"/>
</dbReference>
<comment type="caution">
    <text evidence="2">The sequence shown here is derived from an EMBL/GenBank/DDBJ whole genome shotgun (WGS) entry which is preliminary data.</text>
</comment>
<evidence type="ECO:0000256" key="1">
    <source>
        <dbReference type="SAM" id="SignalP"/>
    </source>
</evidence>
<feature type="signal peptide" evidence="1">
    <location>
        <begin position="1"/>
        <end position="33"/>
    </location>
</feature>
<dbReference type="InterPro" id="IPR025945">
    <property type="entry name" value="DHHW"/>
</dbReference>
<organism evidence="2 3">
    <name type="scientific">Candidatus Ornithomonoglobus merdipullorum</name>
    <dbReference type="NCBI Taxonomy" id="2840895"/>
    <lineage>
        <taxon>Bacteria</taxon>
        <taxon>Bacillati</taxon>
        <taxon>Bacillota</taxon>
        <taxon>Clostridia</taxon>
        <taxon>Candidatus Ornithomonoglobus</taxon>
    </lineage>
</organism>
<proteinExistence type="predicted"/>
<feature type="chain" id="PRO_5039300506" description="AlgX/AlgJ SGNH hydrolase-like domain-containing protein" evidence="1">
    <location>
        <begin position="34"/>
        <end position="370"/>
    </location>
</feature>
<reference evidence="2" key="1">
    <citation type="submission" date="2020-10" db="EMBL/GenBank/DDBJ databases">
        <authorList>
            <person name="Gilroy R."/>
        </authorList>
    </citation>
    <scope>NUCLEOTIDE SEQUENCE</scope>
    <source>
        <strain evidence="2">USAMLcec3-3695</strain>
    </source>
</reference>
<evidence type="ECO:0008006" key="4">
    <source>
        <dbReference type="Google" id="ProtNLM"/>
    </source>
</evidence>
<keyword evidence="1" id="KW-0732">Signal</keyword>
<gene>
    <name evidence="2" type="ORF">IAA61_05400</name>
</gene>
<name>A0A9D1SF01_9FIRM</name>
<sequence>MTEKNIVKRAAKKTLCITLTAVLFAAGAVSAGAADVTIDYGDTTLTFDRNSPVLANGDDAKILREQDPFADARFPDESLGSAPPLYVLNRTFLFEPVEISDEAARDYADIVNSFAREVPEVNVYSMLMPDIYEVYAPTKYSTDQLRSIEYIYKQLEGVQPIDVVSALAEHAADEKLYFYTDHHWTQRGAYYAWKAFMDMKGMEVPPLSEFREVNTYFTGSLGNLLSDEQKTLLDSTTEQFERFSPIYNTHAGVFRDAAMTSYICDIEVLDLGYNSYMSFIKGDNALTVIDSDVGNGKSIAIIKESFGNPIAVWAVNNYEKIYVIDIRGFKDGSFNIRDFYEMTHFDDLLIESYPATIAHDDLRGFIKTLL</sequence>